<reference evidence="2" key="1">
    <citation type="submission" date="2023-06" db="EMBL/GenBank/DDBJ databases">
        <title>Genomic of Parafulvivirga corallium.</title>
        <authorList>
            <person name="Wang G."/>
        </authorList>
    </citation>
    <scope>NUCLEOTIDE SEQUENCE</scope>
    <source>
        <strain evidence="2">BMA10</strain>
    </source>
</reference>
<dbReference type="InterPro" id="IPR039935">
    <property type="entry name" value="YML079W-like"/>
</dbReference>
<sequence length="167" mass="19040">MINDADYWIQALDLQEHPEGGHFKEVYRSNELINEEDLPERFKGKRCFSTSVYYLLNGNEFSSFHKIKSDELWHFYAGTALTLYVIDSGGQLQKIKLGKDLANSESFQTTVQAGNWFAARVNDPESYALVGCTVAPGFDFDDFELASRKNLIATYPQHKNIIESLTK</sequence>
<organism evidence="2 3">
    <name type="scientific">Splendidivirga corallicola</name>
    <dbReference type="NCBI Taxonomy" id="3051826"/>
    <lineage>
        <taxon>Bacteria</taxon>
        <taxon>Pseudomonadati</taxon>
        <taxon>Bacteroidota</taxon>
        <taxon>Cytophagia</taxon>
        <taxon>Cytophagales</taxon>
        <taxon>Splendidivirgaceae</taxon>
        <taxon>Splendidivirga</taxon>
    </lineage>
</organism>
<dbReference type="InterPro" id="IPR009327">
    <property type="entry name" value="Cupin_DUF985"/>
</dbReference>
<dbReference type="PANTHER" id="PTHR33387:SF3">
    <property type="entry name" value="DUF985 DOMAIN-CONTAINING PROTEIN"/>
    <property type="match status" value="1"/>
</dbReference>
<protein>
    <submittedName>
        <fullName evidence="2">Cupin domain-containing protein</fullName>
    </submittedName>
</protein>
<accession>A0ABT8KWB5</accession>
<dbReference type="PANTHER" id="PTHR33387">
    <property type="entry name" value="RMLC-LIKE JELLY ROLL FOLD PROTEIN"/>
    <property type="match status" value="1"/>
</dbReference>
<name>A0ABT8KWB5_9BACT</name>
<dbReference type="Proteomes" id="UP001172082">
    <property type="component" value="Unassembled WGS sequence"/>
</dbReference>
<dbReference type="SUPFAM" id="SSF51182">
    <property type="entry name" value="RmlC-like cupins"/>
    <property type="match status" value="1"/>
</dbReference>
<dbReference type="CDD" id="cd06121">
    <property type="entry name" value="cupin_YML079wp"/>
    <property type="match status" value="1"/>
</dbReference>
<dbReference type="RefSeq" id="WP_346753922.1">
    <property type="nucleotide sequence ID" value="NZ_JAUJEA010000009.1"/>
</dbReference>
<dbReference type="Gene3D" id="2.60.120.10">
    <property type="entry name" value="Jelly Rolls"/>
    <property type="match status" value="1"/>
</dbReference>
<evidence type="ECO:0000313" key="3">
    <source>
        <dbReference type="Proteomes" id="UP001172082"/>
    </source>
</evidence>
<dbReference type="InterPro" id="IPR011051">
    <property type="entry name" value="RmlC_Cupin_sf"/>
</dbReference>
<proteinExistence type="predicted"/>
<feature type="domain" description="DUF985" evidence="1">
    <location>
        <begin position="7"/>
        <end position="146"/>
    </location>
</feature>
<keyword evidence="3" id="KW-1185">Reference proteome</keyword>
<evidence type="ECO:0000313" key="2">
    <source>
        <dbReference type="EMBL" id="MDN5203898.1"/>
    </source>
</evidence>
<dbReference type="EMBL" id="JAUJEA010000009">
    <property type="protein sequence ID" value="MDN5203898.1"/>
    <property type="molecule type" value="Genomic_DNA"/>
</dbReference>
<dbReference type="Pfam" id="PF06172">
    <property type="entry name" value="Cupin_5"/>
    <property type="match status" value="1"/>
</dbReference>
<gene>
    <name evidence="2" type="ORF">QQ008_21075</name>
</gene>
<dbReference type="InterPro" id="IPR014710">
    <property type="entry name" value="RmlC-like_jellyroll"/>
</dbReference>
<comment type="caution">
    <text evidence="2">The sequence shown here is derived from an EMBL/GenBank/DDBJ whole genome shotgun (WGS) entry which is preliminary data.</text>
</comment>
<evidence type="ECO:0000259" key="1">
    <source>
        <dbReference type="Pfam" id="PF06172"/>
    </source>
</evidence>